<keyword evidence="7" id="KW-0645">Protease</keyword>
<dbReference type="Proteomes" id="UP000190774">
    <property type="component" value="Unassembled WGS sequence"/>
</dbReference>
<evidence type="ECO:0000313" key="9">
    <source>
        <dbReference type="EMBL" id="SKB06764.1"/>
    </source>
</evidence>
<dbReference type="SUPFAM" id="SSF51306">
    <property type="entry name" value="LexA/Signal peptidase"/>
    <property type="match status" value="1"/>
</dbReference>
<dbReference type="InterPro" id="IPR019757">
    <property type="entry name" value="Pept_S26A_signal_pept_1_Lys-AS"/>
</dbReference>
<keyword evidence="10" id="KW-1185">Reference proteome</keyword>
<dbReference type="RefSeq" id="WP_078815661.1">
    <property type="nucleotide sequence ID" value="NZ_FUYE01000021.1"/>
</dbReference>
<evidence type="ECO:0000256" key="7">
    <source>
        <dbReference type="RuleBase" id="RU362042"/>
    </source>
</evidence>
<evidence type="ECO:0000256" key="3">
    <source>
        <dbReference type="ARBA" id="ARBA00013208"/>
    </source>
</evidence>
<reference evidence="10" key="1">
    <citation type="submission" date="2017-02" db="EMBL/GenBank/DDBJ databases">
        <authorList>
            <person name="Varghese N."/>
            <person name="Submissions S."/>
        </authorList>
    </citation>
    <scope>NUCLEOTIDE SEQUENCE [LARGE SCALE GENOMIC DNA]</scope>
    <source>
        <strain evidence="10">ATCC 700200</strain>
    </source>
</reference>
<dbReference type="EMBL" id="FUYE01000021">
    <property type="protein sequence ID" value="SKB06764.1"/>
    <property type="molecule type" value="Genomic_DNA"/>
</dbReference>
<dbReference type="PANTHER" id="PTHR43390">
    <property type="entry name" value="SIGNAL PEPTIDASE I"/>
    <property type="match status" value="1"/>
</dbReference>
<dbReference type="GO" id="GO:0009003">
    <property type="term" value="F:signal peptidase activity"/>
    <property type="evidence" value="ECO:0007669"/>
    <property type="project" value="UniProtKB-EC"/>
</dbReference>
<evidence type="ECO:0000256" key="4">
    <source>
        <dbReference type="ARBA" id="ARBA00019232"/>
    </source>
</evidence>
<feature type="active site" evidence="6">
    <location>
        <position position="291"/>
    </location>
</feature>
<evidence type="ECO:0000259" key="8">
    <source>
        <dbReference type="Pfam" id="PF10502"/>
    </source>
</evidence>
<dbReference type="PRINTS" id="PR00727">
    <property type="entry name" value="LEADERPTASE"/>
</dbReference>
<evidence type="ECO:0000256" key="5">
    <source>
        <dbReference type="ARBA" id="ARBA00022801"/>
    </source>
</evidence>
<evidence type="ECO:0000256" key="6">
    <source>
        <dbReference type="PIRSR" id="PIRSR600223-1"/>
    </source>
</evidence>
<name>A0A1T4YYC1_9BACT</name>
<dbReference type="GO" id="GO:0006465">
    <property type="term" value="P:signal peptide processing"/>
    <property type="evidence" value="ECO:0007669"/>
    <property type="project" value="InterPro"/>
</dbReference>
<sequence>MFFLTPRYLKHAKLLHKGVSRFINYKRDLLPAAKLQEIEGLRLELEQAMKRRDREALTALNEKINRVCEKALPEAAPSEIADNVEVFFVAIVIALGIRGYITQPFQIPTGSMQPTLNGRTAEATEEDPRPGLLGYLGTFLTSTRHIYAVSDYSGRLRQKDPVTEHQFLIFMPYSRLHFEDGHTIKIMAPMRQLTEELGLAANLRAPKIVTGNETPDMKQTSTIGGGIYVQKGQLLASGIVHNGDHVLVDKVSYHFRTPKRGEVFVFTTKHIRGIEDQSSFDPRWGSQHYIKRLAGVPGDTLDVKSPKLLINGQEAQEQGFQKVMQGTYENPVDGYRGYSDPRMFAGLGITHIELKDEQYFAMGDNSYNSSDSRSWGHVPERNLVGPALFCYWPLTKHWGTIK</sequence>
<comment type="similarity">
    <text evidence="2 7">Belongs to the peptidase S26 family.</text>
</comment>
<dbReference type="OrthoDB" id="9802919at2"/>
<protein>
    <recommendedName>
        <fullName evidence="4 7">Signal peptidase I</fullName>
        <ecNumber evidence="3 7">3.4.21.89</ecNumber>
    </recommendedName>
</protein>
<dbReference type="EC" id="3.4.21.89" evidence="3 7"/>
<dbReference type="NCBIfam" id="TIGR02227">
    <property type="entry name" value="sigpep_I_bact"/>
    <property type="match status" value="1"/>
</dbReference>
<organism evidence="9 10">
    <name type="scientific">Prosthecobacter debontii</name>
    <dbReference type="NCBI Taxonomy" id="48467"/>
    <lineage>
        <taxon>Bacteria</taxon>
        <taxon>Pseudomonadati</taxon>
        <taxon>Verrucomicrobiota</taxon>
        <taxon>Verrucomicrobiia</taxon>
        <taxon>Verrucomicrobiales</taxon>
        <taxon>Verrucomicrobiaceae</taxon>
        <taxon>Prosthecobacter</taxon>
    </lineage>
</organism>
<dbReference type="GO" id="GO:0016020">
    <property type="term" value="C:membrane"/>
    <property type="evidence" value="ECO:0007669"/>
    <property type="project" value="UniProtKB-SubCell"/>
</dbReference>
<comment type="subcellular location">
    <subcellularLocation>
        <location evidence="7">Membrane</location>
        <topology evidence="7">Single-pass type II membrane protein</topology>
    </subcellularLocation>
</comment>
<dbReference type="CDD" id="cd06530">
    <property type="entry name" value="S26_SPase_I"/>
    <property type="match status" value="1"/>
</dbReference>
<dbReference type="PANTHER" id="PTHR43390:SF1">
    <property type="entry name" value="CHLOROPLAST PROCESSING PEPTIDASE"/>
    <property type="match status" value="1"/>
</dbReference>
<dbReference type="InterPro" id="IPR036286">
    <property type="entry name" value="LexA/Signal_pep-like_sf"/>
</dbReference>
<dbReference type="InterPro" id="IPR019533">
    <property type="entry name" value="Peptidase_S26"/>
</dbReference>
<evidence type="ECO:0000256" key="2">
    <source>
        <dbReference type="ARBA" id="ARBA00009370"/>
    </source>
</evidence>
<feature type="domain" description="Peptidase S26" evidence="8">
    <location>
        <begin position="240"/>
        <end position="392"/>
    </location>
</feature>
<proteinExistence type="inferred from homology"/>
<comment type="catalytic activity">
    <reaction evidence="1 7">
        <text>Cleavage of hydrophobic, N-terminal signal or leader sequences from secreted and periplasmic proteins.</text>
        <dbReference type="EC" id="3.4.21.89"/>
    </reaction>
</comment>
<dbReference type="InterPro" id="IPR000223">
    <property type="entry name" value="Pept_S26A_signal_pept_1"/>
</dbReference>
<dbReference type="GO" id="GO:0004252">
    <property type="term" value="F:serine-type endopeptidase activity"/>
    <property type="evidence" value="ECO:0007669"/>
    <property type="project" value="InterPro"/>
</dbReference>
<dbReference type="PROSITE" id="PS00760">
    <property type="entry name" value="SPASE_I_2"/>
    <property type="match status" value="1"/>
</dbReference>
<gene>
    <name evidence="9" type="ORF">SAMN02745166_04532</name>
</gene>
<dbReference type="AlphaFoldDB" id="A0A1T4YYC1"/>
<feature type="domain" description="Peptidase S26" evidence="8">
    <location>
        <begin position="82"/>
        <end position="117"/>
    </location>
</feature>
<evidence type="ECO:0000313" key="10">
    <source>
        <dbReference type="Proteomes" id="UP000190774"/>
    </source>
</evidence>
<feature type="active site" evidence="6">
    <location>
        <position position="111"/>
    </location>
</feature>
<dbReference type="Pfam" id="PF10502">
    <property type="entry name" value="Peptidase_S26"/>
    <property type="match status" value="2"/>
</dbReference>
<dbReference type="STRING" id="48467.SAMN02745166_04532"/>
<dbReference type="Gene3D" id="2.10.109.10">
    <property type="entry name" value="Umud Fragment, subunit A"/>
    <property type="match status" value="1"/>
</dbReference>
<accession>A0A1T4YYC1</accession>
<evidence type="ECO:0000256" key="1">
    <source>
        <dbReference type="ARBA" id="ARBA00000677"/>
    </source>
</evidence>
<keyword evidence="5 7" id="KW-0378">Hydrolase</keyword>